<protein>
    <submittedName>
        <fullName evidence="1">Uncharacterized protein</fullName>
    </submittedName>
</protein>
<accession>A0AAV2PA79</accession>
<reference evidence="1" key="1">
    <citation type="submission" date="2024-04" db="EMBL/GenBank/DDBJ databases">
        <authorList>
            <consortium name="Molecular Ecology Group"/>
        </authorList>
    </citation>
    <scope>NUCLEOTIDE SEQUENCE</scope>
</reference>
<sequence length="81" mass="9202">MRCDEARSKDEESARVVGNKNNRGDLAFEQKNVFLMSTTMMVTPRHGVKPIAMVAIATAAFFRCCRRRSLLFPPFHEAGFH</sequence>
<keyword evidence="2" id="KW-1185">Reference proteome</keyword>
<dbReference type="AlphaFoldDB" id="A0AAV2PA79"/>
<name>A0AAV2PA79_9HYME</name>
<proteinExistence type="predicted"/>
<organism evidence="1 2">
    <name type="scientific">Lasius platythorax</name>
    <dbReference type="NCBI Taxonomy" id="488582"/>
    <lineage>
        <taxon>Eukaryota</taxon>
        <taxon>Metazoa</taxon>
        <taxon>Ecdysozoa</taxon>
        <taxon>Arthropoda</taxon>
        <taxon>Hexapoda</taxon>
        <taxon>Insecta</taxon>
        <taxon>Pterygota</taxon>
        <taxon>Neoptera</taxon>
        <taxon>Endopterygota</taxon>
        <taxon>Hymenoptera</taxon>
        <taxon>Apocrita</taxon>
        <taxon>Aculeata</taxon>
        <taxon>Formicoidea</taxon>
        <taxon>Formicidae</taxon>
        <taxon>Formicinae</taxon>
        <taxon>Lasius</taxon>
        <taxon>Lasius</taxon>
    </lineage>
</organism>
<gene>
    <name evidence="1" type="ORF">LPLAT_LOCUS14654</name>
</gene>
<evidence type="ECO:0000313" key="1">
    <source>
        <dbReference type="EMBL" id="CAL1689814.1"/>
    </source>
</evidence>
<dbReference type="EMBL" id="OZ034832">
    <property type="protein sequence ID" value="CAL1689814.1"/>
    <property type="molecule type" value="Genomic_DNA"/>
</dbReference>
<evidence type="ECO:0000313" key="2">
    <source>
        <dbReference type="Proteomes" id="UP001497644"/>
    </source>
</evidence>
<dbReference type="Proteomes" id="UP001497644">
    <property type="component" value="Chromosome 9"/>
</dbReference>